<evidence type="ECO:0000313" key="3">
    <source>
        <dbReference type="Proteomes" id="UP000271241"/>
    </source>
</evidence>
<feature type="domain" description="F-box" evidence="1">
    <location>
        <begin position="6"/>
        <end position="53"/>
    </location>
</feature>
<dbReference type="InterPro" id="IPR036047">
    <property type="entry name" value="F-box-like_dom_sf"/>
</dbReference>
<dbReference type="InterPro" id="IPR001810">
    <property type="entry name" value="F-box_dom"/>
</dbReference>
<dbReference type="Gene3D" id="1.20.1280.50">
    <property type="match status" value="1"/>
</dbReference>
<dbReference type="OrthoDB" id="10475159at2759"/>
<dbReference type="PROSITE" id="PS50181">
    <property type="entry name" value="FBOX"/>
    <property type="match status" value="1"/>
</dbReference>
<protein>
    <recommendedName>
        <fullName evidence="1">F-box domain-containing protein</fullName>
    </recommendedName>
</protein>
<gene>
    <name evidence="2" type="ORF">THASP1DRAFT_30165</name>
</gene>
<dbReference type="Proteomes" id="UP000271241">
    <property type="component" value="Unassembled WGS sequence"/>
</dbReference>
<sequence length="574" mass="64316">MPALQQNRWPRVPTEIARRILLALEPRDLMRMSCADRRLYRVTCSDWTVWRTFYQRHYPVDPLEASWLTWRLADCMDDGRFRSAEQLLTLSDVNWLVLYRDRVLLENNWRRGSSQHRQIALPLEMFDAMTTTAPHVVATRAWGTLLHAHDGTLWLAEHSVDGYGRVRMLHLRQTGPQGLAANVGASAVSLLSAWMGDGGMVVVHGRLSETQATPPLANVGPVDGCIWVWQVRDDTRSTVACRQVPITAGAELVEVKGHWALGRHTAYPGTMVYSVCDLRYGQWQPVLLPSERAAIEPCQRRADRQAGIAVSSMHRSLTKDEVSAEAAHLHAVEEDSVLIFQCRWMVNGFSWELVRHWMARNVASNKVAGSTATYTVGMIDGQQQTTSTGGQLHTATSTLLTDDSVLLQYAVRSSPTMRVAALSLKWNRIMWEFSNMIVRQAVPLAVKDMMILCDAEKRYRICGLQRGTPQYDSGWPVGARLTHVFGTVCLVEESKARTRTLLDAVTGKQLAKLPDLETLQIAAPCGGGGGDLTDDSVENPLWQSWQPWHSVVTSSVHLGFVDTSSRAYHMLCFF</sequence>
<dbReference type="Pfam" id="PF12937">
    <property type="entry name" value="F-box-like"/>
    <property type="match status" value="1"/>
</dbReference>
<name>A0A4P9XRS1_9FUNG</name>
<organism evidence="2 3">
    <name type="scientific">Thamnocephalis sphaerospora</name>
    <dbReference type="NCBI Taxonomy" id="78915"/>
    <lineage>
        <taxon>Eukaryota</taxon>
        <taxon>Fungi</taxon>
        <taxon>Fungi incertae sedis</taxon>
        <taxon>Zoopagomycota</taxon>
        <taxon>Zoopagomycotina</taxon>
        <taxon>Zoopagomycetes</taxon>
        <taxon>Zoopagales</taxon>
        <taxon>Sigmoideomycetaceae</taxon>
        <taxon>Thamnocephalis</taxon>
    </lineage>
</organism>
<accession>A0A4P9XRS1</accession>
<dbReference type="AlphaFoldDB" id="A0A4P9XRS1"/>
<dbReference type="EMBL" id="KZ992646">
    <property type="protein sequence ID" value="RKP08030.1"/>
    <property type="molecule type" value="Genomic_DNA"/>
</dbReference>
<keyword evidence="3" id="KW-1185">Reference proteome</keyword>
<evidence type="ECO:0000259" key="1">
    <source>
        <dbReference type="PROSITE" id="PS50181"/>
    </source>
</evidence>
<dbReference type="SUPFAM" id="SSF81383">
    <property type="entry name" value="F-box domain"/>
    <property type="match status" value="1"/>
</dbReference>
<proteinExistence type="predicted"/>
<reference evidence="3" key="1">
    <citation type="journal article" date="2018" name="Nat. Microbiol.">
        <title>Leveraging single-cell genomics to expand the fungal tree of life.</title>
        <authorList>
            <person name="Ahrendt S.R."/>
            <person name="Quandt C.A."/>
            <person name="Ciobanu D."/>
            <person name="Clum A."/>
            <person name="Salamov A."/>
            <person name="Andreopoulos B."/>
            <person name="Cheng J.F."/>
            <person name="Woyke T."/>
            <person name="Pelin A."/>
            <person name="Henrissat B."/>
            <person name="Reynolds N.K."/>
            <person name="Benny G.L."/>
            <person name="Smith M.E."/>
            <person name="James T.Y."/>
            <person name="Grigoriev I.V."/>
        </authorList>
    </citation>
    <scope>NUCLEOTIDE SEQUENCE [LARGE SCALE GENOMIC DNA]</scope>
    <source>
        <strain evidence="3">RSA 1356</strain>
    </source>
</reference>
<evidence type="ECO:0000313" key="2">
    <source>
        <dbReference type="EMBL" id="RKP08030.1"/>
    </source>
</evidence>